<dbReference type="Proteomes" id="UP000184436">
    <property type="component" value="Unassembled WGS sequence"/>
</dbReference>
<comment type="catalytic activity">
    <reaction evidence="5">
        <text>L-serine + acetyl-CoA = O-acetyl-L-serine + CoA</text>
        <dbReference type="Rhea" id="RHEA:24560"/>
        <dbReference type="ChEBI" id="CHEBI:33384"/>
        <dbReference type="ChEBI" id="CHEBI:57287"/>
        <dbReference type="ChEBI" id="CHEBI:57288"/>
        <dbReference type="ChEBI" id="CHEBI:58340"/>
        <dbReference type="EC" id="2.3.1.30"/>
    </reaction>
</comment>
<gene>
    <name evidence="6" type="ORF">SAMN05444349_11183</name>
</gene>
<dbReference type="Pfam" id="PF14602">
    <property type="entry name" value="Hexapep_2"/>
    <property type="match status" value="1"/>
</dbReference>
<keyword evidence="3" id="KW-0677">Repeat</keyword>
<dbReference type="GO" id="GO:0005737">
    <property type="term" value="C:cytoplasm"/>
    <property type="evidence" value="ECO:0007669"/>
    <property type="project" value="InterPro"/>
</dbReference>
<dbReference type="Gene3D" id="2.160.10.10">
    <property type="entry name" value="Hexapeptide repeat proteins"/>
    <property type="match status" value="1"/>
</dbReference>
<dbReference type="GO" id="GO:0006535">
    <property type="term" value="P:cysteine biosynthetic process from serine"/>
    <property type="evidence" value="ECO:0007669"/>
    <property type="project" value="InterPro"/>
</dbReference>
<protein>
    <recommendedName>
        <fullName evidence="5">Serine acetyltransferase</fullName>
        <ecNumber evidence="5">2.3.1.30</ecNumber>
    </recommendedName>
</protein>
<evidence type="ECO:0000256" key="1">
    <source>
        <dbReference type="ARBA" id="ARBA00007274"/>
    </source>
</evidence>
<dbReference type="PIRSF" id="PIRSF000441">
    <property type="entry name" value="CysE"/>
    <property type="match status" value="1"/>
</dbReference>
<reference evidence="6 7" key="1">
    <citation type="submission" date="2016-11" db="EMBL/GenBank/DDBJ databases">
        <authorList>
            <person name="Jaros S."/>
            <person name="Januszkiewicz K."/>
            <person name="Wedrychowicz H."/>
        </authorList>
    </citation>
    <scope>NUCLEOTIDE SEQUENCE [LARGE SCALE GENOMIC DNA]</scope>
    <source>
        <strain evidence="6 7">DSM 26883</strain>
    </source>
</reference>
<dbReference type="EC" id="2.3.1.30" evidence="5"/>
<dbReference type="AlphaFoldDB" id="A0A1M4YXH3"/>
<dbReference type="InterPro" id="IPR001451">
    <property type="entry name" value="Hexapep"/>
</dbReference>
<evidence type="ECO:0000256" key="5">
    <source>
        <dbReference type="PIRNR" id="PIRNR000441"/>
    </source>
</evidence>
<dbReference type="CDD" id="cd03354">
    <property type="entry name" value="LbH_SAT"/>
    <property type="match status" value="1"/>
</dbReference>
<dbReference type="STRING" id="871325.SAMN05444349_11183"/>
<evidence type="ECO:0000313" key="6">
    <source>
        <dbReference type="EMBL" id="SHF10519.1"/>
    </source>
</evidence>
<dbReference type="SUPFAM" id="SSF51161">
    <property type="entry name" value="Trimeric LpxA-like enzymes"/>
    <property type="match status" value="1"/>
</dbReference>
<keyword evidence="2 5" id="KW-0808">Transferase</keyword>
<accession>A0A1M4YXH3</accession>
<evidence type="ECO:0000313" key="7">
    <source>
        <dbReference type="Proteomes" id="UP000184436"/>
    </source>
</evidence>
<sequence length="189" mass="21451">MAAMNSIMTKEEFKTILKEDLARYGNKRPGMKDRLVNNESWFLYNIVRHIRYQEYHMNKPGWHKLAYFYHWYLYKRLSLKLHITLYPGTISGGLRIYHTGGFLHVSANCRIGKNCTLLPGVVFGNKHEDETEGLTTVGDNCYIGLDAKIFGSVKIGNNVTIGANAVVTRDIPDKAVVGGVPAKILRYNL</sequence>
<dbReference type="PROSITE" id="PS00101">
    <property type="entry name" value="HEXAPEP_TRANSFERASES"/>
    <property type="match status" value="1"/>
</dbReference>
<evidence type="ECO:0000256" key="2">
    <source>
        <dbReference type="ARBA" id="ARBA00022679"/>
    </source>
</evidence>
<name>A0A1M4YXH3_9BACE</name>
<keyword evidence="4 5" id="KW-0012">Acyltransferase</keyword>
<dbReference type="InterPro" id="IPR011004">
    <property type="entry name" value="Trimer_LpxA-like_sf"/>
</dbReference>
<keyword evidence="7" id="KW-1185">Reference proteome</keyword>
<organism evidence="6 7">
    <name type="scientific">Bacteroides faecichinchillae</name>
    <dbReference type="NCBI Taxonomy" id="871325"/>
    <lineage>
        <taxon>Bacteria</taxon>
        <taxon>Pseudomonadati</taxon>
        <taxon>Bacteroidota</taxon>
        <taxon>Bacteroidia</taxon>
        <taxon>Bacteroidales</taxon>
        <taxon>Bacteroidaceae</taxon>
        <taxon>Bacteroides</taxon>
    </lineage>
</organism>
<dbReference type="InterPro" id="IPR005881">
    <property type="entry name" value="Ser_O-AcTrfase"/>
</dbReference>
<evidence type="ECO:0000256" key="4">
    <source>
        <dbReference type="ARBA" id="ARBA00023315"/>
    </source>
</evidence>
<dbReference type="GO" id="GO:0009001">
    <property type="term" value="F:serine O-acetyltransferase activity"/>
    <property type="evidence" value="ECO:0007669"/>
    <property type="project" value="UniProtKB-EC"/>
</dbReference>
<dbReference type="EMBL" id="FQVD01000011">
    <property type="protein sequence ID" value="SHF10519.1"/>
    <property type="molecule type" value="Genomic_DNA"/>
</dbReference>
<dbReference type="InterPro" id="IPR045304">
    <property type="entry name" value="LbH_SAT"/>
</dbReference>
<dbReference type="InterPro" id="IPR018357">
    <property type="entry name" value="Hexapep_transf_CS"/>
</dbReference>
<dbReference type="PANTHER" id="PTHR42811">
    <property type="entry name" value="SERINE ACETYLTRANSFERASE"/>
    <property type="match status" value="1"/>
</dbReference>
<proteinExistence type="inferred from homology"/>
<evidence type="ECO:0000256" key="3">
    <source>
        <dbReference type="ARBA" id="ARBA00022737"/>
    </source>
</evidence>
<comment type="similarity">
    <text evidence="1 5">Belongs to the transferase hexapeptide repeat family.</text>
</comment>